<dbReference type="Pfam" id="PF09587">
    <property type="entry name" value="PGA_cap"/>
    <property type="match status" value="1"/>
</dbReference>
<dbReference type="AlphaFoldDB" id="A0A6G4W495"/>
<dbReference type="CDD" id="cd07381">
    <property type="entry name" value="MPP_CapA"/>
    <property type="match status" value="1"/>
</dbReference>
<evidence type="ECO:0000256" key="2">
    <source>
        <dbReference type="SAM" id="MobiDB-lite"/>
    </source>
</evidence>
<feature type="region of interest" description="Disordered" evidence="2">
    <location>
        <begin position="1"/>
        <end position="20"/>
    </location>
</feature>
<comment type="caution">
    <text evidence="4">The sequence shown here is derived from an EMBL/GenBank/DDBJ whole genome shotgun (WGS) entry which is preliminary data.</text>
</comment>
<organism evidence="4 5">
    <name type="scientific">Allomesorhizobium camelthorni</name>
    <dbReference type="NCBI Taxonomy" id="475069"/>
    <lineage>
        <taxon>Bacteria</taxon>
        <taxon>Pseudomonadati</taxon>
        <taxon>Pseudomonadota</taxon>
        <taxon>Alphaproteobacteria</taxon>
        <taxon>Hyphomicrobiales</taxon>
        <taxon>Phyllobacteriaceae</taxon>
        <taxon>Allomesorhizobium</taxon>
    </lineage>
</organism>
<dbReference type="InterPro" id="IPR029052">
    <property type="entry name" value="Metallo-depent_PP-like"/>
</dbReference>
<proteinExistence type="inferred from homology"/>
<dbReference type="InterPro" id="IPR019079">
    <property type="entry name" value="Capsule_synth_CapA"/>
</dbReference>
<evidence type="ECO:0000259" key="3">
    <source>
        <dbReference type="SMART" id="SM00854"/>
    </source>
</evidence>
<reference evidence="4 5" key="1">
    <citation type="submission" date="2020-02" db="EMBL/GenBank/DDBJ databases">
        <title>Genome sequence of strain CCNWXJ40-4.</title>
        <authorList>
            <person name="Gao J."/>
            <person name="Sun J."/>
        </authorList>
    </citation>
    <scope>NUCLEOTIDE SEQUENCE [LARGE SCALE GENOMIC DNA]</scope>
    <source>
        <strain evidence="4 5">CCNWXJ 40-4</strain>
    </source>
</reference>
<protein>
    <submittedName>
        <fullName evidence="4">CapA family protein</fullName>
    </submittedName>
</protein>
<feature type="domain" description="Capsule synthesis protein CapA" evidence="3">
    <location>
        <begin position="23"/>
        <end position="304"/>
    </location>
</feature>
<dbReference type="Proteomes" id="UP001642900">
    <property type="component" value="Unassembled WGS sequence"/>
</dbReference>
<dbReference type="SMART" id="SM00854">
    <property type="entry name" value="PGA_cap"/>
    <property type="match status" value="1"/>
</dbReference>
<gene>
    <name evidence="4" type="ORF">G6N73_00010</name>
</gene>
<accession>A0A6G4W495</accession>
<keyword evidence="5" id="KW-1185">Reference proteome</keyword>
<dbReference type="EMBL" id="JAAKZF010000001">
    <property type="protein sequence ID" value="NGO49571.1"/>
    <property type="molecule type" value="Genomic_DNA"/>
</dbReference>
<evidence type="ECO:0000313" key="4">
    <source>
        <dbReference type="EMBL" id="NGO49571.1"/>
    </source>
</evidence>
<dbReference type="SUPFAM" id="SSF56300">
    <property type="entry name" value="Metallo-dependent phosphatases"/>
    <property type="match status" value="1"/>
</dbReference>
<dbReference type="Gene3D" id="3.60.21.10">
    <property type="match status" value="1"/>
</dbReference>
<evidence type="ECO:0000313" key="5">
    <source>
        <dbReference type="Proteomes" id="UP001642900"/>
    </source>
</evidence>
<sequence>MPQVAIRTGSAPEPEQPSRGSMKLFLCGDVMLGRGIDQILSNPGDPQLYERYVKSATTYVELAERINGPIPRMVEDTYVWGDALAELDREAPDARIINLETSVTTSRQPVPKGINYKMHPANIGCLDAARVSCCVLANNHVLDWDEPGLIETLDVLRNAGLAYAGAGLDADEAAAPCVIEAGAGSRVLVFGFGLETSGIPLSWAAGAYKLGVNLLVDVSARSLEQIARSVESIKQPGDIAVASIHWGSNWGYEVAAEERAFAHALIDTAGFDIVHGHSSHHPKPIEIHDGRLILYGCGDFLTDYEGITGYEDFRGDLALMYLPRLSMPDGTLLSLDLVPFRLRKFQLNRAPPEDADWLAAMLERECSPFGTQVMLGNDGRLAVLW</sequence>
<dbReference type="PANTHER" id="PTHR33393:SF11">
    <property type="entry name" value="POLYGLUTAMINE SYNTHESIS ACCESSORY PROTEIN RV0574C-RELATED"/>
    <property type="match status" value="1"/>
</dbReference>
<name>A0A6G4W495_9HYPH</name>
<comment type="similarity">
    <text evidence="1">Belongs to the CapA family.</text>
</comment>
<evidence type="ECO:0000256" key="1">
    <source>
        <dbReference type="ARBA" id="ARBA00005662"/>
    </source>
</evidence>
<dbReference type="InterPro" id="IPR052169">
    <property type="entry name" value="CW_Biosynth-Accessory"/>
</dbReference>
<dbReference type="PANTHER" id="PTHR33393">
    <property type="entry name" value="POLYGLUTAMINE SYNTHESIS ACCESSORY PROTEIN RV0574C-RELATED"/>
    <property type="match status" value="1"/>
</dbReference>